<evidence type="ECO:0000256" key="9">
    <source>
        <dbReference type="SAM" id="Phobius"/>
    </source>
</evidence>
<dbReference type="PANTHER" id="PTHR10110:SF89">
    <property type="entry name" value="SODIUM_HYDROGEN EXCHANGER 2"/>
    <property type="match status" value="1"/>
</dbReference>
<keyword evidence="6" id="KW-0406">Ion transport</keyword>
<feature type="transmembrane region" description="Helical" evidence="9">
    <location>
        <begin position="163"/>
        <end position="188"/>
    </location>
</feature>
<keyword evidence="3 9" id="KW-0812">Transmembrane</keyword>
<protein>
    <recommendedName>
        <fullName evidence="10">Cation/H+ exchanger transmembrane domain-containing protein</fullName>
    </recommendedName>
</protein>
<keyword evidence="4 9" id="KW-1133">Transmembrane helix</keyword>
<feature type="transmembrane region" description="Helical" evidence="9">
    <location>
        <begin position="315"/>
        <end position="333"/>
    </location>
</feature>
<evidence type="ECO:0000256" key="5">
    <source>
        <dbReference type="ARBA" id="ARBA00023053"/>
    </source>
</evidence>
<dbReference type="PANTHER" id="PTHR10110">
    <property type="entry name" value="SODIUM/HYDROGEN EXCHANGER"/>
    <property type="match status" value="1"/>
</dbReference>
<dbReference type="Pfam" id="PF00999">
    <property type="entry name" value="Na_H_Exchanger"/>
    <property type="match status" value="1"/>
</dbReference>
<keyword evidence="2" id="KW-0813">Transport</keyword>
<reference evidence="11" key="1">
    <citation type="submission" date="2014-08" db="EMBL/GenBank/DDBJ databases">
        <authorList>
            <person name="Senf B."/>
            <person name="Petzold A."/>
            <person name="Downie B.R."/>
            <person name="Koch P."/>
            <person name="Platzer M."/>
        </authorList>
    </citation>
    <scope>NUCLEOTIDE SEQUENCE [LARGE SCALE GENOMIC DNA]</scope>
    <source>
        <strain evidence="11">GRZ</strain>
    </source>
</reference>
<dbReference type="Ensembl" id="ENSNFUT00015005370.1">
    <property type="protein sequence ID" value="ENSNFUP00015005093.1"/>
    <property type="gene ID" value="ENSNFUG00015002541.1"/>
</dbReference>
<evidence type="ECO:0000256" key="4">
    <source>
        <dbReference type="ARBA" id="ARBA00022989"/>
    </source>
</evidence>
<evidence type="ECO:0000256" key="2">
    <source>
        <dbReference type="ARBA" id="ARBA00022448"/>
    </source>
</evidence>
<accession>A0A8C6KHT3</accession>
<dbReference type="PRINTS" id="PR01084">
    <property type="entry name" value="NAHEXCHNGR"/>
</dbReference>
<dbReference type="GO" id="GO:0015386">
    <property type="term" value="F:potassium:proton antiporter activity"/>
    <property type="evidence" value="ECO:0007669"/>
    <property type="project" value="TreeGrafter"/>
</dbReference>
<dbReference type="AlphaFoldDB" id="A0A8C6KHT3"/>
<comment type="subcellular location">
    <subcellularLocation>
        <location evidence="1">Membrane</location>
        <topology evidence="1">Multi-pass membrane protein</topology>
    </subcellularLocation>
</comment>
<evidence type="ECO:0000256" key="8">
    <source>
        <dbReference type="ARBA" id="ARBA00023201"/>
    </source>
</evidence>
<reference evidence="11" key="2">
    <citation type="submission" date="2025-08" db="UniProtKB">
        <authorList>
            <consortium name="Ensembl"/>
        </authorList>
    </citation>
    <scope>IDENTIFICATION</scope>
</reference>
<sequence>MVRERLGVLPEELVEVAGERTVWSSLVGMLPPVRVLSPISLSQLPALSSLLACRLLSLRGYRMAARWTFLDLLGCLLGCWALKPPEELPGERVGLAPLLGLNSSRGGVFTDLPMVLKVFSVDYHHVQAPFEIVLWIMLASLAKLAKPVPLNTAWYPQVVPQSCVLIMVGLLVGGVIYGAFFLFLLPPILLDAGYFLPGRLFFENLGTILWYALLGTLWNVLGVGVSLHGVCLLAPSSLGDASLLHCLLFGSLIAAVDPVLSGFQEMHVSEQLQVLVFGESLLNDAATVVLYKLVESFLQLPSVTGLDVLLGGCRVVGLGGLFAGLFFGLVAAITSRFTSRAQVIAPLFCLSLFLPVIPDVRDAPPLWHHCVSAAEHHPTSCNAELVWKFYCLFPPILQHRDLCCSHETGCGR</sequence>
<dbReference type="InterPro" id="IPR006153">
    <property type="entry name" value="Cation/H_exchanger_TM"/>
</dbReference>
<name>A0A8C6KHT3_NOTFU</name>
<evidence type="ECO:0000256" key="6">
    <source>
        <dbReference type="ARBA" id="ARBA00023065"/>
    </source>
</evidence>
<gene>
    <name evidence="11" type="primary">LOC107372316</name>
</gene>
<keyword evidence="7 9" id="KW-0472">Membrane</keyword>
<evidence type="ECO:0000256" key="3">
    <source>
        <dbReference type="ARBA" id="ARBA00022692"/>
    </source>
</evidence>
<evidence type="ECO:0000259" key="10">
    <source>
        <dbReference type="Pfam" id="PF00999"/>
    </source>
</evidence>
<keyword evidence="8" id="KW-0739">Sodium transport</keyword>
<reference evidence="11" key="3">
    <citation type="submission" date="2025-09" db="UniProtKB">
        <authorList>
            <consortium name="Ensembl"/>
        </authorList>
    </citation>
    <scope>IDENTIFICATION</scope>
</reference>
<dbReference type="GO" id="GO:0005886">
    <property type="term" value="C:plasma membrane"/>
    <property type="evidence" value="ECO:0007669"/>
    <property type="project" value="TreeGrafter"/>
</dbReference>
<evidence type="ECO:0000256" key="7">
    <source>
        <dbReference type="ARBA" id="ARBA00023136"/>
    </source>
</evidence>
<feature type="transmembrane region" description="Helical" evidence="9">
    <location>
        <begin position="241"/>
        <end position="260"/>
    </location>
</feature>
<keyword evidence="12" id="KW-1185">Reference proteome</keyword>
<dbReference type="GO" id="GO:0051453">
    <property type="term" value="P:regulation of intracellular pH"/>
    <property type="evidence" value="ECO:0007669"/>
    <property type="project" value="TreeGrafter"/>
</dbReference>
<keyword evidence="5" id="KW-0915">Sodium</keyword>
<evidence type="ECO:0000313" key="12">
    <source>
        <dbReference type="Proteomes" id="UP000694548"/>
    </source>
</evidence>
<dbReference type="GO" id="GO:0098719">
    <property type="term" value="P:sodium ion import across plasma membrane"/>
    <property type="evidence" value="ECO:0007669"/>
    <property type="project" value="TreeGrafter"/>
</dbReference>
<feature type="transmembrane region" description="Helical" evidence="9">
    <location>
        <begin position="208"/>
        <end position="234"/>
    </location>
</feature>
<dbReference type="Gene3D" id="6.10.140.1330">
    <property type="match status" value="1"/>
</dbReference>
<dbReference type="Proteomes" id="UP000694548">
    <property type="component" value="Chromosome sgr01"/>
</dbReference>
<organism evidence="11 12">
    <name type="scientific">Nothobranchius furzeri</name>
    <name type="common">Turquoise killifish</name>
    <dbReference type="NCBI Taxonomy" id="105023"/>
    <lineage>
        <taxon>Eukaryota</taxon>
        <taxon>Metazoa</taxon>
        <taxon>Chordata</taxon>
        <taxon>Craniata</taxon>
        <taxon>Vertebrata</taxon>
        <taxon>Euteleostomi</taxon>
        <taxon>Actinopterygii</taxon>
        <taxon>Neopterygii</taxon>
        <taxon>Teleostei</taxon>
        <taxon>Neoteleostei</taxon>
        <taxon>Acanthomorphata</taxon>
        <taxon>Ovalentaria</taxon>
        <taxon>Atherinomorphae</taxon>
        <taxon>Cyprinodontiformes</taxon>
        <taxon>Nothobranchiidae</taxon>
        <taxon>Nothobranchius</taxon>
    </lineage>
</organism>
<dbReference type="InterPro" id="IPR018422">
    <property type="entry name" value="Cation/H_exchanger_CPA1"/>
</dbReference>
<proteinExistence type="predicted"/>
<feature type="domain" description="Cation/H+ exchanger transmembrane" evidence="10">
    <location>
        <begin position="156"/>
        <end position="354"/>
    </location>
</feature>
<dbReference type="GeneTree" id="ENSGT00940000164351"/>
<evidence type="ECO:0000256" key="1">
    <source>
        <dbReference type="ARBA" id="ARBA00004141"/>
    </source>
</evidence>
<evidence type="ECO:0000313" key="11">
    <source>
        <dbReference type="Ensembl" id="ENSNFUP00015005093.1"/>
    </source>
</evidence>
<dbReference type="GO" id="GO:0015385">
    <property type="term" value="F:sodium:proton antiporter activity"/>
    <property type="evidence" value="ECO:0007669"/>
    <property type="project" value="InterPro"/>
</dbReference>
<dbReference type="InterPro" id="IPR004709">
    <property type="entry name" value="NaH_exchanger"/>
</dbReference>